<dbReference type="InterPro" id="IPR029058">
    <property type="entry name" value="AB_hydrolase_fold"/>
</dbReference>
<evidence type="ECO:0000313" key="2">
    <source>
        <dbReference type="EMBL" id="MFB2653772.1"/>
    </source>
</evidence>
<keyword evidence="2" id="KW-0378">Hydrolase</keyword>
<organism evidence="2 3">
    <name type="scientific">Shewanella seohaensis</name>
    <dbReference type="NCBI Taxonomy" id="755175"/>
    <lineage>
        <taxon>Bacteria</taxon>
        <taxon>Pseudomonadati</taxon>
        <taxon>Pseudomonadota</taxon>
        <taxon>Gammaproteobacteria</taxon>
        <taxon>Alteromonadales</taxon>
        <taxon>Shewanellaceae</taxon>
        <taxon>Shewanella</taxon>
    </lineage>
</organism>
<dbReference type="Gene3D" id="3.40.50.1820">
    <property type="entry name" value="alpha/beta hydrolase"/>
    <property type="match status" value="1"/>
</dbReference>
<evidence type="ECO:0000313" key="3">
    <source>
        <dbReference type="Proteomes" id="UP001576726"/>
    </source>
</evidence>
<dbReference type="EMBL" id="JBHFGJ010000006">
    <property type="protein sequence ID" value="MFB2653772.1"/>
    <property type="molecule type" value="Genomic_DNA"/>
</dbReference>
<dbReference type="InterPro" id="IPR000801">
    <property type="entry name" value="Esterase-like"/>
</dbReference>
<keyword evidence="3" id="KW-1185">Reference proteome</keyword>
<dbReference type="SUPFAM" id="SSF53474">
    <property type="entry name" value="alpha/beta-Hydrolases"/>
    <property type="match status" value="1"/>
</dbReference>
<dbReference type="PANTHER" id="PTHR48098:SF6">
    <property type="entry name" value="FERRI-BACILLIBACTIN ESTERASE BESA"/>
    <property type="match status" value="1"/>
</dbReference>
<name>A0ABV4VX36_9GAMM</name>
<dbReference type="GO" id="GO:0016787">
    <property type="term" value="F:hydrolase activity"/>
    <property type="evidence" value="ECO:0007669"/>
    <property type="project" value="UniProtKB-KW"/>
</dbReference>
<reference evidence="2 3" key="1">
    <citation type="submission" date="2024-09" db="EMBL/GenBank/DDBJ databases">
        <authorList>
            <person name="Zhang Y."/>
        </authorList>
    </citation>
    <scope>NUCLEOTIDE SEQUENCE [LARGE SCALE GENOMIC DNA]</scope>
    <source>
        <strain evidence="2 3">SH314</strain>
    </source>
</reference>
<dbReference type="PANTHER" id="PTHR48098">
    <property type="entry name" value="ENTEROCHELIN ESTERASE-RELATED"/>
    <property type="match status" value="1"/>
</dbReference>
<protein>
    <submittedName>
        <fullName evidence="2">Alpha/beta hydrolase</fullName>
    </submittedName>
</protein>
<accession>A0ABV4VX36</accession>
<comment type="caution">
    <text evidence="2">The sequence shown here is derived from an EMBL/GenBank/DDBJ whole genome shotgun (WGS) entry which is preliminary data.</text>
</comment>
<dbReference type="RefSeq" id="WP_374919521.1">
    <property type="nucleotide sequence ID" value="NZ_JBHFGJ010000006.1"/>
</dbReference>
<evidence type="ECO:0000256" key="1">
    <source>
        <dbReference type="SAM" id="SignalP"/>
    </source>
</evidence>
<keyword evidence="1" id="KW-0732">Signal</keyword>
<feature type="chain" id="PRO_5045139959" evidence="1">
    <location>
        <begin position="20"/>
        <end position="268"/>
    </location>
</feature>
<feature type="signal peptide" evidence="1">
    <location>
        <begin position="1"/>
        <end position="19"/>
    </location>
</feature>
<dbReference type="InterPro" id="IPR050583">
    <property type="entry name" value="Mycobacterial_A85_antigen"/>
</dbReference>
<sequence>MRTLITCVLLFFTAAPVLAVDDGEPVVIAKSYTLNSKILKETRRFNVMLPPGYEEGKEQYPLLILLDGGANEDFHHLSGIVQVSIGNGSMRPFIVVGIENTQRRRDFTPPTDDPRDRQVAPIVGGAKEFRRFLAEELLPKISHDYRTSKDVAIAGESFAGLFIIDTLLHQPELFDDYIAVSPSLWWNNEYLIREGANLLAGKSLKGKKVFLTMADKTEGMQESVAQMATLLKDQTTLFYYPMPEESHATILHGAALKAFRLLLAPDAK</sequence>
<dbReference type="Proteomes" id="UP001576726">
    <property type="component" value="Unassembled WGS sequence"/>
</dbReference>
<proteinExistence type="predicted"/>
<gene>
    <name evidence="2" type="ORF">ACE02L_13610</name>
</gene>
<dbReference type="Pfam" id="PF00756">
    <property type="entry name" value="Esterase"/>
    <property type="match status" value="1"/>
</dbReference>